<protein>
    <recommendedName>
        <fullName evidence="7">Polyribonucleotide nucleotidyltransferase</fullName>
        <ecNumber evidence="7">2.7.7.8</ecNumber>
    </recommendedName>
    <alternativeName>
        <fullName evidence="7">Polynucleotide phosphorylase</fullName>
        <shortName evidence="7">PNPase</shortName>
    </alternativeName>
</protein>
<dbReference type="EMBL" id="MKGN01000022">
    <property type="protein sequence ID" value="PHN16170.1"/>
    <property type="molecule type" value="Genomic_DNA"/>
</dbReference>
<dbReference type="InterPro" id="IPR004088">
    <property type="entry name" value="KH_dom_type_1"/>
</dbReference>
<dbReference type="NCBIfam" id="TIGR03591">
    <property type="entry name" value="polynuc_phos"/>
    <property type="match status" value="1"/>
</dbReference>
<dbReference type="GO" id="GO:0004654">
    <property type="term" value="F:polyribonucleotide nucleotidyltransferase activity"/>
    <property type="evidence" value="ECO:0007669"/>
    <property type="project" value="UniProtKB-UniRule"/>
</dbReference>
<name>A0A2G0V6T5_9PROT</name>
<keyword evidence="10" id="KW-1185">Reference proteome</keyword>
<evidence type="ECO:0000256" key="2">
    <source>
        <dbReference type="ARBA" id="ARBA00022490"/>
    </source>
</evidence>
<dbReference type="RefSeq" id="WP_099336954.1">
    <property type="nucleotide sequence ID" value="NZ_MKGN01000022.1"/>
</dbReference>
<evidence type="ECO:0000313" key="9">
    <source>
        <dbReference type="EMBL" id="PHN16170.1"/>
    </source>
</evidence>
<dbReference type="AlphaFoldDB" id="A0A2G0V6T5"/>
<evidence type="ECO:0000256" key="7">
    <source>
        <dbReference type="HAMAP-Rule" id="MF_01595"/>
    </source>
</evidence>
<dbReference type="NCBIfam" id="NF008805">
    <property type="entry name" value="PRK11824.1"/>
    <property type="match status" value="1"/>
</dbReference>
<comment type="function">
    <text evidence="7">Involved in mRNA degradation. Catalyzes the phosphorolysis of single-stranded polyribonucleotides processively in the 3'- to 5'-direction.</text>
</comment>
<feature type="domain" description="S1 motif" evidence="8">
    <location>
        <begin position="619"/>
        <end position="687"/>
    </location>
</feature>
<accession>A0A2G0V6T5</accession>
<comment type="subcellular location">
    <subcellularLocation>
        <location evidence="7">Cytoplasm</location>
    </subcellularLocation>
</comment>
<dbReference type="InterPro" id="IPR012162">
    <property type="entry name" value="PNPase"/>
</dbReference>
<dbReference type="GO" id="GO:0006402">
    <property type="term" value="P:mRNA catabolic process"/>
    <property type="evidence" value="ECO:0007669"/>
    <property type="project" value="UniProtKB-UniRule"/>
</dbReference>
<dbReference type="InterPro" id="IPR004087">
    <property type="entry name" value="KH_dom"/>
</dbReference>
<keyword evidence="7" id="KW-0479">Metal-binding</keyword>
<evidence type="ECO:0000256" key="1">
    <source>
        <dbReference type="ARBA" id="ARBA00007404"/>
    </source>
</evidence>
<dbReference type="SUPFAM" id="SSF55666">
    <property type="entry name" value="Ribonuclease PH domain 2-like"/>
    <property type="match status" value="2"/>
</dbReference>
<dbReference type="InterPro" id="IPR036345">
    <property type="entry name" value="ExoRNase_PH_dom2_sf"/>
</dbReference>
<comment type="cofactor">
    <cofactor evidence="7">
        <name>Mg(2+)</name>
        <dbReference type="ChEBI" id="CHEBI:18420"/>
    </cofactor>
</comment>
<keyword evidence="5 7" id="KW-0460">Magnesium</keyword>
<dbReference type="SUPFAM" id="SSF54791">
    <property type="entry name" value="Eukaryotic type KH-domain (KH-domain type I)"/>
    <property type="match status" value="1"/>
</dbReference>
<dbReference type="PROSITE" id="PS50084">
    <property type="entry name" value="KH_TYPE_1"/>
    <property type="match status" value="1"/>
</dbReference>
<dbReference type="EC" id="2.7.7.8" evidence="7"/>
<dbReference type="PROSITE" id="PS50126">
    <property type="entry name" value="S1"/>
    <property type="match status" value="1"/>
</dbReference>
<dbReference type="Gene3D" id="3.30.1370.10">
    <property type="entry name" value="K Homology domain, type 1"/>
    <property type="match status" value="1"/>
</dbReference>
<dbReference type="SMART" id="SM00316">
    <property type="entry name" value="S1"/>
    <property type="match status" value="1"/>
</dbReference>
<dbReference type="Pfam" id="PF01138">
    <property type="entry name" value="RNase_PH"/>
    <property type="match status" value="2"/>
</dbReference>
<dbReference type="SMART" id="SM00322">
    <property type="entry name" value="KH"/>
    <property type="match status" value="1"/>
</dbReference>
<organism evidence="9 10">
    <name type="scientific">Candidatus Tremblayella phenacoccinincola</name>
    <dbReference type="NCBI Taxonomy" id="1010676"/>
    <lineage>
        <taxon>Bacteria</taxon>
        <taxon>Pseudomonadati</taxon>
        <taxon>Pseudomonadota</taxon>
        <taxon>Betaproteobacteria</taxon>
        <taxon>Candidatus Tremblayella</taxon>
    </lineage>
</organism>
<comment type="catalytic activity">
    <reaction evidence="7">
        <text>RNA(n+1) + phosphate = RNA(n) + a ribonucleoside 5'-diphosphate</text>
        <dbReference type="Rhea" id="RHEA:22096"/>
        <dbReference type="Rhea" id="RHEA-COMP:14527"/>
        <dbReference type="Rhea" id="RHEA-COMP:17342"/>
        <dbReference type="ChEBI" id="CHEBI:43474"/>
        <dbReference type="ChEBI" id="CHEBI:57930"/>
        <dbReference type="ChEBI" id="CHEBI:140395"/>
        <dbReference type="EC" id="2.7.7.8"/>
    </reaction>
</comment>
<dbReference type="PIRSF" id="PIRSF005499">
    <property type="entry name" value="PNPase"/>
    <property type="match status" value="1"/>
</dbReference>
<evidence type="ECO:0000256" key="3">
    <source>
        <dbReference type="ARBA" id="ARBA00022679"/>
    </source>
</evidence>
<dbReference type="FunFam" id="3.30.1370.10:FF:000001">
    <property type="entry name" value="Polyribonucleotide nucleotidyltransferase"/>
    <property type="match status" value="1"/>
</dbReference>
<dbReference type="GO" id="GO:0003723">
    <property type="term" value="F:RNA binding"/>
    <property type="evidence" value="ECO:0007669"/>
    <property type="project" value="UniProtKB-UniRule"/>
</dbReference>
<keyword evidence="4 7" id="KW-0548">Nucleotidyltransferase</keyword>
<dbReference type="CDD" id="cd02393">
    <property type="entry name" value="KH-I_PNPase"/>
    <property type="match status" value="1"/>
</dbReference>
<sequence length="693" mass="76816">MIRPTKHIFSYGKHDVILETGVIAKQADASVLVNMSDTIVLVTAVYSKHIKHSQELFPLTVNYQERTYAVGRIPSGFYRREGRPSESEILIARLIDRSIRPLFPDRFLTEVQIVATVLSLNPQVTSDIVSLIGVSAALSISGLPFNGPIGAARVCYVNSKYVLVSDITEQPVNSLDLIVVGNSSSILMVESQTKLLNEQQVLEAILFGYKEQQLVVNNINDLSKRICNKRCLHKYYGSNIGHTYLLTKVTALSELRIYETYQHTNKKNHLSSIALSKNDILNSITDSRIHNIVISLERAIMRIHILKKESRIDGRSIKEVRNLTFRIGLLPRAHGSALFTRGETQALVTVTLGNQRNAQYVDDLKDERIDRFLVHYNFPPFCVGEAGIIGSPKRREVGHGWLVKRSLLPIMDELKAFPYVVRIVSEVTESNGSSSMASVCGASLALMDAGIDIGSPVAGVSIGLIKEPNSFILLSDIIGDEDHLGDMDLKASGTNAGITAIQMDIKIREPVYKTIIDLALKQSRASIYYIINMMNNTINSSRKNICVYAPKVYTVKIRPDKTKNIVGKGGSIIKALITETNSNIEISETGIVSIYSSNDNMVNIALTKIKELTSDIKIGNTYSSKVIRIVEFGAYVIYCVYKEGFVHISHISNSYISNVTDHLSIGQEVLVKVLDIDRFGKVKLSIKEAGKSL</sequence>
<dbReference type="Proteomes" id="UP000222818">
    <property type="component" value="Unassembled WGS sequence"/>
</dbReference>
<dbReference type="InterPro" id="IPR027408">
    <property type="entry name" value="PNPase/RNase_PH_dom_sf"/>
</dbReference>
<dbReference type="InterPro" id="IPR020568">
    <property type="entry name" value="Ribosomal_Su5_D2-typ_SF"/>
</dbReference>
<proteinExistence type="inferred from homology"/>
<dbReference type="SUPFAM" id="SSF50249">
    <property type="entry name" value="Nucleic acid-binding proteins"/>
    <property type="match status" value="1"/>
</dbReference>
<dbReference type="HAMAP" id="MF_01595">
    <property type="entry name" value="PNPase"/>
    <property type="match status" value="1"/>
</dbReference>
<dbReference type="InterPro" id="IPR015847">
    <property type="entry name" value="ExoRNase_PH_dom2"/>
</dbReference>
<dbReference type="Pfam" id="PF00013">
    <property type="entry name" value="KH_1"/>
    <property type="match status" value="1"/>
</dbReference>
<reference evidence="9 10" key="1">
    <citation type="journal article" date="2017" name="ISME J.">
        <title>Tremblaya phenacola PPER: an evolutionary beta-gammaproteobacterium collage.</title>
        <authorList>
            <person name="Gil R."/>
            <person name="Vargas-Chavez C."/>
            <person name="Lopez-Madrigal S."/>
            <person name="Santos-Garcia D."/>
            <person name="Latorre A."/>
            <person name="Moya A."/>
        </authorList>
    </citation>
    <scope>NUCLEOTIDE SEQUENCE [LARGE SCALE GENOMIC DNA]</scope>
    <source>
        <strain evidence="9 10">PPER</strain>
    </source>
</reference>
<dbReference type="Pfam" id="PF03726">
    <property type="entry name" value="PNPase"/>
    <property type="match status" value="1"/>
</dbReference>
<dbReference type="InterPro" id="IPR003029">
    <property type="entry name" value="S1_domain"/>
</dbReference>
<comment type="similarity">
    <text evidence="1 7">Belongs to the polyribonucleotide nucleotidyltransferase family.</text>
</comment>
<dbReference type="OrthoDB" id="9804305at2"/>
<dbReference type="Gene3D" id="3.30.230.70">
    <property type="entry name" value="GHMP Kinase, N-terminal domain"/>
    <property type="match status" value="2"/>
</dbReference>
<dbReference type="Gene3D" id="2.40.50.140">
    <property type="entry name" value="Nucleic acid-binding proteins"/>
    <property type="match status" value="1"/>
</dbReference>
<dbReference type="GO" id="GO:0006396">
    <property type="term" value="P:RNA processing"/>
    <property type="evidence" value="ECO:0007669"/>
    <property type="project" value="InterPro"/>
</dbReference>
<evidence type="ECO:0000256" key="6">
    <source>
        <dbReference type="ARBA" id="ARBA00022884"/>
    </source>
</evidence>
<feature type="binding site" evidence="7">
    <location>
        <position position="488"/>
    </location>
    <ligand>
        <name>Mg(2+)</name>
        <dbReference type="ChEBI" id="CHEBI:18420"/>
    </ligand>
</feature>
<dbReference type="InterPro" id="IPR036612">
    <property type="entry name" value="KH_dom_type_1_sf"/>
</dbReference>
<gene>
    <name evidence="7 9" type="primary">pnp</name>
    <name evidence="9" type="ORF">TPPER_00243</name>
</gene>
<dbReference type="FunFam" id="3.30.230.70:FF:000001">
    <property type="entry name" value="Polyribonucleotide nucleotidyltransferase"/>
    <property type="match status" value="1"/>
</dbReference>
<keyword evidence="2 7" id="KW-0963">Cytoplasm</keyword>
<dbReference type="PANTHER" id="PTHR11252:SF0">
    <property type="entry name" value="POLYRIBONUCLEOTIDE NUCLEOTIDYLTRANSFERASE 1, MITOCHONDRIAL"/>
    <property type="match status" value="1"/>
</dbReference>
<dbReference type="Pfam" id="PF03725">
    <property type="entry name" value="RNase_PH_C"/>
    <property type="match status" value="1"/>
</dbReference>
<evidence type="ECO:0000256" key="4">
    <source>
        <dbReference type="ARBA" id="ARBA00022695"/>
    </source>
</evidence>
<dbReference type="InterPro" id="IPR001247">
    <property type="entry name" value="ExoRNase_PH_dom1"/>
</dbReference>
<feature type="binding site" evidence="7">
    <location>
        <position position="482"/>
    </location>
    <ligand>
        <name>Mg(2+)</name>
        <dbReference type="ChEBI" id="CHEBI:18420"/>
    </ligand>
</feature>
<dbReference type="SUPFAM" id="SSF54211">
    <property type="entry name" value="Ribosomal protein S5 domain 2-like"/>
    <property type="match status" value="2"/>
</dbReference>
<dbReference type="PANTHER" id="PTHR11252">
    <property type="entry name" value="POLYRIBONUCLEOTIDE NUCLEOTIDYLTRANSFERASE"/>
    <property type="match status" value="1"/>
</dbReference>
<dbReference type="GO" id="GO:0005829">
    <property type="term" value="C:cytosol"/>
    <property type="evidence" value="ECO:0007669"/>
    <property type="project" value="TreeGrafter"/>
</dbReference>
<keyword evidence="6 7" id="KW-0694">RNA-binding</keyword>
<dbReference type="Pfam" id="PF00575">
    <property type="entry name" value="S1"/>
    <property type="match status" value="1"/>
</dbReference>
<evidence type="ECO:0000259" key="8">
    <source>
        <dbReference type="PROSITE" id="PS50126"/>
    </source>
</evidence>
<dbReference type="InterPro" id="IPR012340">
    <property type="entry name" value="NA-bd_OB-fold"/>
</dbReference>
<comment type="caution">
    <text evidence="9">The sequence shown here is derived from an EMBL/GenBank/DDBJ whole genome shotgun (WGS) entry which is preliminary data.</text>
</comment>
<dbReference type="GO" id="GO:0000287">
    <property type="term" value="F:magnesium ion binding"/>
    <property type="evidence" value="ECO:0007669"/>
    <property type="project" value="UniProtKB-UniRule"/>
</dbReference>
<dbReference type="InterPro" id="IPR015848">
    <property type="entry name" value="PNPase_PH_RNA-bd_bac/org-type"/>
</dbReference>
<dbReference type="GO" id="GO:0000175">
    <property type="term" value="F:3'-5'-RNA exonuclease activity"/>
    <property type="evidence" value="ECO:0007669"/>
    <property type="project" value="TreeGrafter"/>
</dbReference>
<dbReference type="CDD" id="cd11364">
    <property type="entry name" value="RNase_PH_PNPase_2"/>
    <property type="match status" value="1"/>
</dbReference>
<evidence type="ECO:0000256" key="5">
    <source>
        <dbReference type="ARBA" id="ARBA00022842"/>
    </source>
</evidence>
<evidence type="ECO:0000313" key="10">
    <source>
        <dbReference type="Proteomes" id="UP000222818"/>
    </source>
</evidence>
<keyword evidence="3 7" id="KW-0808">Transferase</keyword>